<gene>
    <name evidence="3" type="ORF">E6W36_02400</name>
</gene>
<accession>A0A4D7BTH3</accession>
<dbReference type="PANTHER" id="PTHR32309:SF31">
    <property type="entry name" value="CAPSULAR EXOPOLYSACCHARIDE FAMILY"/>
    <property type="match status" value="1"/>
</dbReference>
<organism evidence="3 4">
    <name type="scientific">Hankyongella ginsenosidimutans</name>
    <dbReference type="NCBI Taxonomy" id="1763828"/>
    <lineage>
        <taxon>Bacteria</taxon>
        <taxon>Pseudomonadati</taxon>
        <taxon>Pseudomonadota</taxon>
        <taxon>Alphaproteobacteria</taxon>
        <taxon>Sphingomonadales</taxon>
        <taxon>Sphingomonadaceae</taxon>
        <taxon>Hankyongella</taxon>
    </lineage>
</organism>
<feature type="region of interest" description="Disordered" evidence="2">
    <location>
        <begin position="304"/>
        <end position="327"/>
    </location>
</feature>
<dbReference type="InterPro" id="IPR050445">
    <property type="entry name" value="Bact_polysacc_biosynth/exp"/>
</dbReference>
<keyword evidence="1" id="KW-0175">Coiled coil</keyword>
<evidence type="ECO:0000313" key="4">
    <source>
        <dbReference type="Proteomes" id="UP000298714"/>
    </source>
</evidence>
<keyword evidence="4" id="KW-1185">Reference proteome</keyword>
<feature type="region of interest" description="Disordered" evidence="2">
    <location>
        <begin position="206"/>
        <end position="232"/>
    </location>
</feature>
<evidence type="ECO:0000256" key="2">
    <source>
        <dbReference type="SAM" id="MobiDB-lite"/>
    </source>
</evidence>
<proteinExistence type="predicted"/>
<dbReference type="RefSeq" id="WP_222873642.1">
    <property type="nucleotide sequence ID" value="NZ_CP039704.1"/>
</dbReference>
<feature type="coiled-coil region" evidence="1">
    <location>
        <begin position="248"/>
        <end position="299"/>
    </location>
</feature>
<dbReference type="Proteomes" id="UP000298714">
    <property type="component" value="Chromosome"/>
</dbReference>
<protein>
    <submittedName>
        <fullName evidence="3">Uncharacterized protein</fullName>
    </submittedName>
</protein>
<dbReference type="AlphaFoldDB" id="A0A4D7BTH3"/>
<dbReference type="EMBL" id="CP039704">
    <property type="protein sequence ID" value="QCI78869.1"/>
    <property type="molecule type" value="Genomic_DNA"/>
</dbReference>
<sequence length="327" mass="36717">MERLFTKLTQNITLQSQGDDLFTLTFQSGDPKLTKAENANLAKRVVQNLINIFVEDNLSGQRDVYNETRRFLEEQIDEYEKQLEAAERRRADFETKNLGRLPESANFLQQLQTLRRELDTVDGSLAQATSARRALAAQLASVPANISAGYYAPPVAGGSTIDPLSKEGQIRALEQQVSDAMARGYTEQHPDVVGARRQIENLKAQEVAERKQAAAQPKSAKQESTGPTQANPVYVDLRSRLFDKDAEIAALTSRRAAISREIDEQQSKAETSPELQAERSKLNRDYEVIQRKYQELLASREQTLVAQRSRPRPTRCSSASSIHLKCR</sequence>
<dbReference type="KEGG" id="hgn:E6W36_02400"/>
<feature type="coiled-coil region" evidence="1">
    <location>
        <begin position="62"/>
        <end position="96"/>
    </location>
</feature>
<reference evidence="4" key="1">
    <citation type="submission" date="2019-04" db="EMBL/GenBank/DDBJ databases">
        <title>Complete genome sequence of Sphingomonas sp. W1-2-3.</title>
        <authorList>
            <person name="Im W.T."/>
        </authorList>
    </citation>
    <scope>NUCLEOTIDE SEQUENCE [LARGE SCALE GENOMIC DNA]</scope>
    <source>
        <strain evidence="4">W1-2-3</strain>
    </source>
</reference>
<evidence type="ECO:0000313" key="3">
    <source>
        <dbReference type="EMBL" id="QCI78869.1"/>
    </source>
</evidence>
<name>A0A4D7BTH3_9SPHN</name>
<evidence type="ECO:0000256" key="1">
    <source>
        <dbReference type="SAM" id="Coils"/>
    </source>
</evidence>
<dbReference type="PANTHER" id="PTHR32309">
    <property type="entry name" value="TYROSINE-PROTEIN KINASE"/>
    <property type="match status" value="1"/>
</dbReference>